<feature type="compositionally biased region" description="Low complexity" evidence="1">
    <location>
        <begin position="124"/>
        <end position="147"/>
    </location>
</feature>
<name>A0A6G1D9Y2_9ORYZ</name>
<evidence type="ECO:0000313" key="2">
    <source>
        <dbReference type="EMBL" id="KAF0909565.1"/>
    </source>
</evidence>
<reference evidence="2 3" key="1">
    <citation type="submission" date="2019-11" db="EMBL/GenBank/DDBJ databases">
        <title>Whole genome sequence of Oryza granulata.</title>
        <authorList>
            <person name="Li W."/>
        </authorList>
    </citation>
    <scope>NUCLEOTIDE SEQUENCE [LARGE SCALE GENOMIC DNA]</scope>
    <source>
        <strain evidence="3">cv. Menghai</strain>
        <tissue evidence="2">Leaf</tissue>
    </source>
</reference>
<protein>
    <submittedName>
        <fullName evidence="2">Uncharacterized protein</fullName>
    </submittedName>
</protein>
<comment type="caution">
    <text evidence="2">The sequence shown here is derived from an EMBL/GenBank/DDBJ whole genome shotgun (WGS) entry which is preliminary data.</text>
</comment>
<evidence type="ECO:0000313" key="3">
    <source>
        <dbReference type="Proteomes" id="UP000479710"/>
    </source>
</evidence>
<dbReference type="AlphaFoldDB" id="A0A6G1D9Y2"/>
<dbReference type="Proteomes" id="UP000479710">
    <property type="component" value="Unassembled WGS sequence"/>
</dbReference>
<gene>
    <name evidence="2" type="ORF">E2562_037191</name>
</gene>
<proteinExistence type="predicted"/>
<feature type="region of interest" description="Disordered" evidence="1">
    <location>
        <begin position="1"/>
        <end position="162"/>
    </location>
</feature>
<evidence type="ECO:0000256" key="1">
    <source>
        <dbReference type="SAM" id="MobiDB-lite"/>
    </source>
</evidence>
<dbReference type="EMBL" id="SPHZ02000007">
    <property type="protein sequence ID" value="KAF0909565.1"/>
    <property type="molecule type" value="Genomic_DNA"/>
</dbReference>
<sequence>MGATPSGAREGHSGVYPLGIMALDGGHGALRSQRHSEPAKDTAWNNPLRRPRPRRSIGAEFYRGLEPPSPGGGFGGLRSLDPPSKVRRGSVSRSLPRGSEGLGSSEPPLEVQRGLESQSCLGRLEGLGSSEPPSEPRSSSEVRSLPRGSEGFRNLEPSSKSRSLRCVIGALDV</sequence>
<accession>A0A6G1D9Y2</accession>
<organism evidence="2 3">
    <name type="scientific">Oryza meyeriana var. granulata</name>
    <dbReference type="NCBI Taxonomy" id="110450"/>
    <lineage>
        <taxon>Eukaryota</taxon>
        <taxon>Viridiplantae</taxon>
        <taxon>Streptophyta</taxon>
        <taxon>Embryophyta</taxon>
        <taxon>Tracheophyta</taxon>
        <taxon>Spermatophyta</taxon>
        <taxon>Magnoliopsida</taxon>
        <taxon>Liliopsida</taxon>
        <taxon>Poales</taxon>
        <taxon>Poaceae</taxon>
        <taxon>BOP clade</taxon>
        <taxon>Oryzoideae</taxon>
        <taxon>Oryzeae</taxon>
        <taxon>Oryzinae</taxon>
        <taxon>Oryza</taxon>
        <taxon>Oryza meyeriana</taxon>
    </lineage>
</organism>
<keyword evidence="3" id="KW-1185">Reference proteome</keyword>